<dbReference type="KEGG" id="mans:FRW55_02545"/>
<evidence type="ECO:0000313" key="1">
    <source>
        <dbReference type="EMBL" id="QDY87025.1"/>
    </source>
</evidence>
<dbReference type="Pfam" id="PF00874">
    <property type="entry name" value="PRD"/>
    <property type="match status" value="2"/>
</dbReference>
<dbReference type="GO" id="GO:0003723">
    <property type="term" value="F:RNA binding"/>
    <property type="evidence" value="ECO:0007669"/>
    <property type="project" value="InterPro"/>
</dbReference>
<dbReference type="OrthoDB" id="9813552at2"/>
<organism evidence="1 2">
    <name type="scientific">Mycoplasma anserisalpingitidis</name>
    <dbReference type="NCBI Taxonomy" id="519450"/>
    <lineage>
        <taxon>Bacteria</taxon>
        <taxon>Bacillati</taxon>
        <taxon>Mycoplasmatota</taxon>
        <taxon>Mollicutes</taxon>
        <taxon>Mycoplasmataceae</taxon>
        <taxon>Mycoplasma</taxon>
    </lineage>
</organism>
<protein>
    <submittedName>
        <fullName evidence="1">PRD domain-containing protein</fullName>
    </submittedName>
</protein>
<dbReference type="SMART" id="SM01061">
    <property type="entry name" value="CAT_RBD"/>
    <property type="match status" value="1"/>
</dbReference>
<dbReference type="RefSeq" id="WP_146367462.1">
    <property type="nucleotide sequence ID" value="NZ_CP041664.1"/>
</dbReference>
<dbReference type="InterPro" id="IPR004341">
    <property type="entry name" value="CAT_RNA-bd_dom"/>
</dbReference>
<proteinExistence type="predicted"/>
<dbReference type="Gene3D" id="1.10.1790.10">
    <property type="entry name" value="PRD domain"/>
    <property type="match status" value="2"/>
</dbReference>
<dbReference type="Gene3D" id="2.30.24.10">
    <property type="entry name" value="CAT RNA-binding domain"/>
    <property type="match status" value="1"/>
</dbReference>
<dbReference type="PANTHER" id="PTHR30185:SF15">
    <property type="entry name" value="CRYPTIC BETA-GLUCOSIDE BGL OPERON ANTITERMINATOR"/>
    <property type="match status" value="1"/>
</dbReference>
<gene>
    <name evidence="1" type="ORF">FRW55_02545</name>
</gene>
<dbReference type="Proteomes" id="UP000318927">
    <property type="component" value="Chromosome"/>
</dbReference>
<dbReference type="InterPro" id="IPR050661">
    <property type="entry name" value="BglG_antiterminators"/>
</dbReference>
<keyword evidence="2" id="KW-1185">Reference proteome</keyword>
<accession>A0A5B8J8S5</accession>
<dbReference type="SUPFAM" id="SSF63520">
    <property type="entry name" value="PTS-regulatory domain, PRD"/>
    <property type="match status" value="2"/>
</dbReference>
<dbReference type="Pfam" id="PF03123">
    <property type="entry name" value="CAT_RBD"/>
    <property type="match status" value="1"/>
</dbReference>
<dbReference type="EMBL" id="CP042295">
    <property type="protein sequence ID" value="QDY87025.1"/>
    <property type="molecule type" value="Genomic_DNA"/>
</dbReference>
<name>A0A5B8J8S5_9MOLU</name>
<dbReference type="PANTHER" id="PTHR30185">
    <property type="entry name" value="CRYPTIC BETA-GLUCOSIDE BGL OPERON ANTITERMINATOR"/>
    <property type="match status" value="1"/>
</dbReference>
<sequence length="274" mass="32161">MEIKKILNNNAVIVIDNDGKDKIILEKGLGFNHKVGDKINENQNQQVFILSDEFYQKYINLTKNIDSEILDVSETVIQYGKQILRTPLNEFIHLTVPDHIAGVVARYKNKQELTNSLTLEISRLFDKEFLIGQYACKLMNDKLNLQVTDDEATFIAMHFVNAQIERREEIQTTLSFIRDIIKIVETFFSRHYDINSFSYYRFIMHLRGLISRIYLNKPFNTDDNLYTTISNSYPQSAQCVEKVVKMISLKYKKDVSTEEKAYLILYIEKLNREF</sequence>
<dbReference type="AlphaFoldDB" id="A0A5B8J8S5"/>
<dbReference type="SUPFAM" id="SSF50151">
    <property type="entry name" value="SacY-like RNA-binding domain"/>
    <property type="match status" value="1"/>
</dbReference>
<dbReference type="PROSITE" id="PS51372">
    <property type="entry name" value="PRD_2"/>
    <property type="match status" value="2"/>
</dbReference>
<dbReference type="InterPro" id="IPR036634">
    <property type="entry name" value="PRD_sf"/>
</dbReference>
<dbReference type="InterPro" id="IPR011608">
    <property type="entry name" value="PRD"/>
</dbReference>
<evidence type="ECO:0000313" key="2">
    <source>
        <dbReference type="Proteomes" id="UP000318927"/>
    </source>
</evidence>
<dbReference type="GO" id="GO:0006355">
    <property type="term" value="P:regulation of DNA-templated transcription"/>
    <property type="evidence" value="ECO:0007669"/>
    <property type="project" value="InterPro"/>
</dbReference>
<dbReference type="InterPro" id="IPR036650">
    <property type="entry name" value="CAT_RNA-bd_dom_sf"/>
</dbReference>
<reference evidence="1 2" key="1">
    <citation type="journal article" date="2019" name="Microbiol. Resour. Announc.">
        <title>Complete Genome Sequences of Three Mycoplasma anserisalpingitis (Mycoplasma sp. 1220) Strains.</title>
        <authorList>
            <person name="Grozner D."/>
            <person name="Forro B."/>
            <person name="Kovacs A.B."/>
            <person name="Marton S."/>
            <person name="Banyai K."/>
            <person name="Kreizinger Z."/>
            <person name="Sulyok K.M."/>
            <person name="Gyuranecz M."/>
        </authorList>
    </citation>
    <scope>NUCLEOTIDE SEQUENCE [LARGE SCALE GENOMIC DNA]</scope>
    <source>
        <strain evidence="1 2">ATCC:BAA-2147</strain>
    </source>
</reference>